<feature type="transmembrane region" description="Helical" evidence="9">
    <location>
        <begin position="198"/>
        <end position="217"/>
    </location>
</feature>
<keyword evidence="7 9" id="KW-0472">Membrane</keyword>
<dbReference type="PATRIC" id="fig|1489064.4.peg.4372"/>
<dbReference type="STRING" id="1489064.WH96_15105"/>
<evidence type="ECO:0000256" key="1">
    <source>
        <dbReference type="ARBA" id="ARBA00004651"/>
    </source>
</evidence>
<comment type="subcellular location">
    <subcellularLocation>
        <location evidence="1 8">Cell membrane</location>
        <topology evidence="1 8">Multi-pass membrane protein</topology>
    </subcellularLocation>
</comment>
<keyword evidence="11" id="KW-1185">Reference proteome</keyword>
<dbReference type="AlphaFoldDB" id="A0A0H2MTL8"/>
<dbReference type="PANTHER" id="PTHR30477">
    <property type="entry name" value="ABC-TRANSPORTER METAL-BINDING PROTEIN"/>
    <property type="match status" value="1"/>
</dbReference>
<evidence type="ECO:0000256" key="6">
    <source>
        <dbReference type="ARBA" id="ARBA00022989"/>
    </source>
</evidence>
<dbReference type="GO" id="GO:0055085">
    <property type="term" value="P:transmembrane transport"/>
    <property type="evidence" value="ECO:0007669"/>
    <property type="project" value="InterPro"/>
</dbReference>
<evidence type="ECO:0000256" key="2">
    <source>
        <dbReference type="ARBA" id="ARBA00008034"/>
    </source>
</evidence>
<keyword evidence="5 8" id="KW-0812">Transmembrane</keyword>
<dbReference type="InterPro" id="IPR001626">
    <property type="entry name" value="ABC_TroCD"/>
</dbReference>
<dbReference type="GO" id="GO:0010043">
    <property type="term" value="P:response to zinc ion"/>
    <property type="evidence" value="ECO:0007669"/>
    <property type="project" value="TreeGrafter"/>
</dbReference>
<gene>
    <name evidence="10" type="ORF">WH96_15105</name>
</gene>
<evidence type="ECO:0000313" key="10">
    <source>
        <dbReference type="EMBL" id="KLN60025.1"/>
    </source>
</evidence>
<feature type="transmembrane region" description="Helical" evidence="9">
    <location>
        <begin position="276"/>
        <end position="299"/>
    </location>
</feature>
<dbReference type="EMBL" id="LAQL01000009">
    <property type="protein sequence ID" value="KLN60025.1"/>
    <property type="molecule type" value="Genomic_DNA"/>
</dbReference>
<keyword evidence="6 9" id="KW-1133">Transmembrane helix</keyword>
<reference evidence="10 11" key="1">
    <citation type="submission" date="2015-03" db="EMBL/GenBank/DDBJ databases">
        <title>Genome Sequence of Kiloniella spongiae MEBiC09566, isolated from a marine sponge.</title>
        <authorList>
            <person name="Shao Z."/>
            <person name="Wang L."/>
            <person name="Li X."/>
        </authorList>
    </citation>
    <scope>NUCLEOTIDE SEQUENCE [LARGE SCALE GENOMIC DNA]</scope>
    <source>
        <strain evidence="10 11">MEBiC09566</strain>
    </source>
</reference>
<dbReference type="RefSeq" id="WP_047765014.1">
    <property type="nucleotide sequence ID" value="NZ_LAQL01000009.1"/>
</dbReference>
<comment type="similarity">
    <text evidence="2 8">Belongs to the ABC-3 integral membrane protein family.</text>
</comment>
<comment type="caution">
    <text evidence="10">The sequence shown here is derived from an EMBL/GenBank/DDBJ whole genome shotgun (WGS) entry which is preliminary data.</text>
</comment>
<name>A0A0H2MTL8_9PROT</name>
<dbReference type="PANTHER" id="PTHR30477:SF8">
    <property type="entry name" value="METAL TRANSPORT SYSTEM MEMBRANE PROTEIN CT_070-RELATED"/>
    <property type="match status" value="1"/>
</dbReference>
<feature type="transmembrane region" description="Helical" evidence="9">
    <location>
        <begin position="40"/>
        <end position="59"/>
    </location>
</feature>
<evidence type="ECO:0000256" key="8">
    <source>
        <dbReference type="RuleBase" id="RU003943"/>
    </source>
</evidence>
<feature type="transmembrane region" description="Helical" evidence="9">
    <location>
        <begin position="13"/>
        <end position="33"/>
    </location>
</feature>
<evidence type="ECO:0000256" key="3">
    <source>
        <dbReference type="ARBA" id="ARBA00022448"/>
    </source>
</evidence>
<dbReference type="SUPFAM" id="SSF81345">
    <property type="entry name" value="ABC transporter involved in vitamin B12 uptake, BtuC"/>
    <property type="match status" value="1"/>
</dbReference>
<dbReference type="Gene3D" id="1.10.3470.10">
    <property type="entry name" value="ABC transporter involved in vitamin B12 uptake, BtuC"/>
    <property type="match status" value="1"/>
</dbReference>
<feature type="transmembrane region" description="Helical" evidence="9">
    <location>
        <begin position="95"/>
        <end position="113"/>
    </location>
</feature>
<feature type="transmembrane region" description="Helical" evidence="9">
    <location>
        <begin position="223"/>
        <end position="240"/>
    </location>
</feature>
<evidence type="ECO:0000256" key="5">
    <source>
        <dbReference type="ARBA" id="ARBA00022692"/>
    </source>
</evidence>
<sequence length="321" mass="33743">MDLPLADFLQIDFPALLVASLAGLCCGLPGNFLVLRRQSLIGDAMSHVVLPGIVVGYLLSGTLDTLPMLLGALGAALISALLIEVIRRLGNVEPGAAMGVVFTSMFALGVLILEQTGASGVHLDVEHALYGNLESTLWFGLTDWSDILSADGLAQMPGSISRLGGVTLVVLLVIILFFKELKISTFDPAMATSLGFNARYISIGLIVMTATSAVAAFDAVGSILVIAMFICPAATARMWTDKLSSQIILSSVFALMSGCLGYLIAAFGPFLLGENYALNAAGMIAVVACLLQAFSMVFAPNHGTMGRFLKQRKALQEPAEI</sequence>
<dbReference type="InterPro" id="IPR037294">
    <property type="entry name" value="ABC_BtuC-like"/>
</dbReference>
<proteinExistence type="inferred from homology"/>
<evidence type="ECO:0000313" key="11">
    <source>
        <dbReference type="Proteomes" id="UP000035444"/>
    </source>
</evidence>
<organism evidence="10 11">
    <name type="scientific">Kiloniella spongiae</name>
    <dbReference type="NCBI Taxonomy" id="1489064"/>
    <lineage>
        <taxon>Bacteria</taxon>
        <taxon>Pseudomonadati</taxon>
        <taxon>Pseudomonadota</taxon>
        <taxon>Alphaproteobacteria</taxon>
        <taxon>Rhodospirillales</taxon>
        <taxon>Kiloniellaceae</taxon>
        <taxon>Kiloniella</taxon>
    </lineage>
</organism>
<dbReference type="Proteomes" id="UP000035444">
    <property type="component" value="Unassembled WGS sequence"/>
</dbReference>
<protein>
    <submittedName>
        <fullName evidence="10">Zinc ABC transporter permease</fullName>
    </submittedName>
</protein>
<evidence type="ECO:0000256" key="9">
    <source>
        <dbReference type="SAM" id="Phobius"/>
    </source>
</evidence>
<accession>A0A0H2MTL8</accession>
<evidence type="ECO:0000256" key="7">
    <source>
        <dbReference type="ARBA" id="ARBA00023136"/>
    </source>
</evidence>
<dbReference type="OrthoDB" id="9804300at2"/>
<dbReference type="Pfam" id="PF00950">
    <property type="entry name" value="ABC-3"/>
    <property type="match status" value="2"/>
</dbReference>
<feature type="transmembrane region" description="Helical" evidence="9">
    <location>
        <begin position="65"/>
        <end position="83"/>
    </location>
</feature>
<keyword evidence="4" id="KW-1003">Cell membrane</keyword>
<feature type="transmembrane region" description="Helical" evidence="9">
    <location>
        <begin position="160"/>
        <end position="178"/>
    </location>
</feature>
<evidence type="ECO:0000256" key="4">
    <source>
        <dbReference type="ARBA" id="ARBA00022475"/>
    </source>
</evidence>
<feature type="transmembrane region" description="Helical" evidence="9">
    <location>
        <begin position="247"/>
        <end position="270"/>
    </location>
</feature>
<keyword evidence="3 8" id="KW-0813">Transport</keyword>
<dbReference type="CDD" id="cd06550">
    <property type="entry name" value="TM_ABC_iron-siderophores_like"/>
    <property type="match status" value="1"/>
</dbReference>
<dbReference type="GO" id="GO:0043190">
    <property type="term" value="C:ATP-binding cassette (ABC) transporter complex"/>
    <property type="evidence" value="ECO:0007669"/>
    <property type="project" value="InterPro"/>
</dbReference>